<evidence type="ECO:0000256" key="6">
    <source>
        <dbReference type="ARBA" id="ARBA00022844"/>
    </source>
</evidence>
<dbReference type="GO" id="GO:0019062">
    <property type="term" value="P:virion attachment to host cell"/>
    <property type="evidence" value="ECO:0007669"/>
    <property type="project" value="UniProtKB-KW"/>
</dbReference>
<dbReference type="EMBL" id="KR816214">
    <property type="protein sequence ID" value="AKO22255.1"/>
    <property type="molecule type" value="Genomic_RNA"/>
</dbReference>
<keyword evidence="6" id="KW-0946">Virion</keyword>
<evidence type="ECO:0000256" key="2">
    <source>
        <dbReference type="ARBA" id="ARBA00004340"/>
    </source>
</evidence>
<accession>A0A0H4FL63</accession>
<evidence type="ECO:0000256" key="3">
    <source>
        <dbReference type="ARBA" id="ARBA00020107"/>
    </source>
</evidence>
<evidence type="ECO:0000256" key="1">
    <source>
        <dbReference type="ARBA" id="ARBA00004328"/>
    </source>
</evidence>
<proteinExistence type="predicted"/>
<keyword evidence="5" id="KW-1161">Viral attachment to host cell</keyword>
<feature type="non-terminal residue" evidence="8">
    <location>
        <position position="94"/>
    </location>
</feature>
<dbReference type="InterPro" id="IPR029053">
    <property type="entry name" value="Viral_coat"/>
</dbReference>
<dbReference type="GO" id="GO:0046718">
    <property type="term" value="P:symbiont entry into host cell"/>
    <property type="evidence" value="ECO:0007669"/>
    <property type="project" value="UniProtKB-KW"/>
</dbReference>
<feature type="non-terminal residue" evidence="8">
    <location>
        <position position="1"/>
    </location>
</feature>
<organism evidence="8">
    <name type="scientific">Picornavirus fur seal/AAUST66/BR/2012</name>
    <dbReference type="NCBI Taxonomy" id="1676482"/>
    <lineage>
        <taxon>Viruses</taxon>
        <taxon>Riboviria</taxon>
        <taxon>Orthornavirae</taxon>
        <taxon>Pisuviricota</taxon>
        <taxon>Pisoniviricetes</taxon>
        <taxon>Picornavirales</taxon>
        <taxon>Picornaviridae</taxon>
    </lineage>
</organism>
<protein>
    <recommendedName>
        <fullName evidence="3">Genome polyprotein</fullName>
    </recommendedName>
</protein>
<dbReference type="GO" id="GO:0043657">
    <property type="term" value="C:host cell"/>
    <property type="evidence" value="ECO:0007669"/>
    <property type="project" value="UniProtKB-SubCell"/>
</dbReference>
<evidence type="ECO:0000313" key="8">
    <source>
        <dbReference type="EMBL" id="AKO22255.1"/>
    </source>
</evidence>
<keyword evidence="4" id="KW-0945">Host-virus interaction</keyword>
<sequence length="94" mass="10200">TPAAPEPQKTEMNVLILPGQDALNTANRKDTTHTHSLALAAEHFKGDPSVGAGQKLTNFREWLEVPCMFGDFTIATGQATGTMVEEWHVTPTQP</sequence>
<comment type="subcellular location">
    <subcellularLocation>
        <location evidence="2">Host cell</location>
    </subcellularLocation>
    <subcellularLocation>
        <location evidence="1">Virion</location>
    </subcellularLocation>
</comment>
<dbReference type="Gene3D" id="2.60.120.20">
    <property type="match status" value="1"/>
</dbReference>
<evidence type="ECO:0000256" key="5">
    <source>
        <dbReference type="ARBA" id="ARBA00022804"/>
    </source>
</evidence>
<name>A0A0H4FL63_9PICO</name>
<reference evidence="8" key="1">
    <citation type="submission" date="2015-05" db="EMBL/GenBank/DDBJ databases">
        <title>Metagenomic characterization of fecal virome of Subantarctic and South American fur seals.</title>
        <authorList>
            <person name="Kluge M."/>
            <person name="Campos F.S."/>
            <person name="Franco A.C."/>
            <person name="Roehe P.M."/>
            <person name="Giongo A."/>
            <person name="Valdez F.P."/>
            <person name="Tavares M."/>
        </authorList>
    </citation>
    <scope>NUCLEOTIDE SEQUENCE</scope>
    <source>
        <strain evidence="8">Fur seal/AAUST66/BR/2012</strain>
    </source>
</reference>
<keyword evidence="7" id="KW-1160">Virus entry into host cell</keyword>
<dbReference type="GO" id="GO:0044423">
    <property type="term" value="C:virion component"/>
    <property type="evidence" value="ECO:0007669"/>
    <property type="project" value="UniProtKB-KW"/>
</dbReference>
<evidence type="ECO:0000256" key="7">
    <source>
        <dbReference type="ARBA" id="ARBA00023296"/>
    </source>
</evidence>
<evidence type="ECO:0000256" key="4">
    <source>
        <dbReference type="ARBA" id="ARBA00022581"/>
    </source>
</evidence>